<dbReference type="EMBL" id="JAEOAQ010000007">
    <property type="protein sequence ID" value="KAG5417799.1"/>
    <property type="molecule type" value="Genomic_DNA"/>
</dbReference>
<evidence type="ECO:0000313" key="1">
    <source>
        <dbReference type="EMBL" id="KAG5417799.1"/>
    </source>
</evidence>
<keyword evidence="2" id="KW-1185">Reference proteome</keyword>
<dbReference type="GeneID" id="93654064"/>
<evidence type="ECO:0000313" key="2">
    <source>
        <dbReference type="Proteomes" id="UP000669133"/>
    </source>
</evidence>
<dbReference type="RefSeq" id="XP_067546915.1">
    <property type="nucleotide sequence ID" value="XM_067694611.1"/>
</dbReference>
<proteinExistence type="predicted"/>
<dbReference type="OrthoDB" id="4026874at2759"/>
<reference evidence="1 2" key="1">
    <citation type="submission" date="2020-12" db="EMBL/GenBank/DDBJ databases">
        <title>Effect of drift, selection, and recombination on the evolution of hybrid genomes in Candida yeast pathogens.</title>
        <authorList>
            <person name="Mixao V."/>
            <person name="Ksiezopolska E."/>
            <person name="Saus E."/>
            <person name="Boekhout T."/>
            <person name="Gacser A."/>
            <person name="Gabaldon T."/>
        </authorList>
    </citation>
    <scope>NUCLEOTIDE SEQUENCE [LARGE SCALE GENOMIC DNA]</scope>
    <source>
        <strain evidence="1 2">BP57</strain>
    </source>
</reference>
<protein>
    <submittedName>
        <fullName evidence="1">Uncharacterized protein</fullName>
    </submittedName>
</protein>
<gene>
    <name evidence="1" type="ORF">I9W82_005435</name>
</gene>
<name>A0A8H8D9L2_9ASCO</name>
<sequence>MELSDLPIDLLLRILPIEDHLLDLPNKIIIPWLNLLPQRRSFRMLGNSGVCCETYPPSFITWDGYYSYKYGKDSKTIKESVAKVTKKFENNIYVKDGTSVDAKYYKKFIIFDFAAVIDLCLKRKCPWSCFQVWTGNEDERVNLWTHYFAVDGDSNDEVGKSCHVGLHASAKMTAELNQKLKNSESDISWKIDIYPSLFKNVDKVELAMSFDDFMEMKQNITNTKDHLAPRDLRIRFRSVGVKVKKKDHPADFLIEWVTDLFGLDKVQNFTLHYFIPQSTCKNLKRLLRQMPKLLQLDLSFGKLDFEKVVWMLPFKTVDCHIQVRVDEDYFESKKFTNASGLWNVDVQDTSVIVGCVRKPIADNTVVYKLSLAKSIRVWLNYRRWKRKQRKLERLNRKCDENIE</sequence>
<comment type="caution">
    <text evidence="1">The sequence shown here is derived from an EMBL/GenBank/DDBJ whole genome shotgun (WGS) entry which is preliminary data.</text>
</comment>
<dbReference type="Proteomes" id="UP000669133">
    <property type="component" value="Unassembled WGS sequence"/>
</dbReference>
<accession>A0A8H8D9L2</accession>
<dbReference type="AlphaFoldDB" id="A0A8H8D9L2"/>
<organism evidence="1 2">
    <name type="scientific">Candida metapsilosis</name>
    <dbReference type="NCBI Taxonomy" id="273372"/>
    <lineage>
        <taxon>Eukaryota</taxon>
        <taxon>Fungi</taxon>
        <taxon>Dikarya</taxon>
        <taxon>Ascomycota</taxon>
        <taxon>Saccharomycotina</taxon>
        <taxon>Pichiomycetes</taxon>
        <taxon>Debaryomycetaceae</taxon>
        <taxon>Candida/Lodderomyces clade</taxon>
        <taxon>Candida</taxon>
    </lineage>
</organism>